<dbReference type="PANTHER" id="PTHR46696">
    <property type="entry name" value="P450, PUTATIVE (EUROFUNG)-RELATED"/>
    <property type="match status" value="1"/>
</dbReference>
<evidence type="ECO:0000256" key="2">
    <source>
        <dbReference type="ARBA" id="ARBA00022617"/>
    </source>
</evidence>
<dbReference type="GO" id="GO:0020037">
    <property type="term" value="F:heme binding"/>
    <property type="evidence" value="ECO:0007669"/>
    <property type="project" value="InterPro"/>
</dbReference>
<dbReference type="EMBL" id="RJKE01000001">
    <property type="protein sequence ID" value="ROO84681.1"/>
    <property type="molecule type" value="Genomic_DNA"/>
</dbReference>
<gene>
    <name evidence="8" type="ORF">EDD29_2208</name>
</gene>
<dbReference type="InterPro" id="IPR001128">
    <property type="entry name" value="Cyt_P450"/>
</dbReference>
<dbReference type="AlphaFoldDB" id="A0A3N1CTQ0"/>
<keyword evidence="3 7" id="KW-0479">Metal-binding</keyword>
<dbReference type="SUPFAM" id="SSF48264">
    <property type="entry name" value="Cytochrome P450"/>
    <property type="match status" value="1"/>
</dbReference>
<dbReference type="RefSeq" id="WP_123664265.1">
    <property type="nucleotide sequence ID" value="NZ_RJKE01000001.1"/>
</dbReference>
<evidence type="ECO:0000256" key="6">
    <source>
        <dbReference type="ARBA" id="ARBA00023033"/>
    </source>
</evidence>
<keyword evidence="4 7" id="KW-0560">Oxidoreductase</keyword>
<evidence type="ECO:0000256" key="4">
    <source>
        <dbReference type="ARBA" id="ARBA00023002"/>
    </source>
</evidence>
<comment type="similarity">
    <text evidence="1 7">Belongs to the cytochrome P450 family.</text>
</comment>
<dbReference type="Proteomes" id="UP000272400">
    <property type="component" value="Unassembled WGS sequence"/>
</dbReference>
<dbReference type="GO" id="GO:0006707">
    <property type="term" value="P:cholesterol catabolic process"/>
    <property type="evidence" value="ECO:0007669"/>
    <property type="project" value="TreeGrafter"/>
</dbReference>
<reference evidence="8 9" key="1">
    <citation type="submission" date="2018-11" db="EMBL/GenBank/DDBJ databases">
        <title>Sequencing the genomes of 1000 actinobacteria strains.</title>
        <authorList>
            <person name="Klenk H.-P."/>
        </authorList>
    </citation>
    <scope>NUCLEOTIDE SEQUENCE [LARGE SCALE GENOMIC DNA]</scope>
    <source>
        <strain evidence="8 9">DSM 44254</strain>
    </source>
</reference>
<keyword evidence="2 7" id="KW-0349">Heme</keyword>
<organism evidence="8 9">
    <name type="scientific">Actinocorallia herbida</name>
    <dbReference type="NCBI Taxonomy" id="58109"/>
    <lineage>
        <taxon>Bacteria</taxon>
        <taxon>Bacillati</taxon>
        <taxon>Actinomycetota</taxon>
        <taxon>Actinomycetes</taxon>
        <taxon>Streptosporangiales</taxon>
        <taxon>Thermomonosporaceae</taxon>
        <taxon>Actinocorallia</taxon>
    </lineage>
</organism>
<evidence type="ECO:0000256" key="7">
    <source>
        <dbReference type="RuleBase" id="RU000461"/>
    </source>
</evidence>
<dbReference type="PANTHER" id="PTHR46696:SF4">
    <property type="entry name" value="BIOTIN BIOSYNTHESIS CYTOCHROME P450"/>
    <property type="match status" value="1"/>
</dbReference>
<keyword evidence="9" id="KW-1185">Reference proteome</keyword>
<evidence type="ECO:0008006" key="10">
    <source>
        <dbReference type="Google" id="ProtNLM"/>
    </source>
</evidence>
<dbReference type="Pfam" id="PF00067">
    <property type="entry name" value="p450"/>
    <property type="match status" value="1"/>
</dbReference>
<dbReference type="Gene3D" id="1.10.630.10">
    <property type="entry name" value="Cytochrome P450"/>
    <property type="match status" value="1"/>
</dbReference>
<evidence type="ECO:0000256" key="5">
    <source>
        <dbReference type="ARBA" id="ARBA00023004"/>
    </source>
</evidence>
<dbReference type="FunFam" id="1.10.630.10:FF:000018">
    <property type="entry name" value="Cytochrome P450 monooxygenase"/>
    <property type="match status" value="1"/>
</dbReference>
<sequence length="394" mass="43152">MDLHYSPFDFAIQKDPYPVYKRMREEAPVYRNEEDDFYALSRHADVVAALKDSERYSSKNGLRLEPAFWGPQAEQIFSFVALDPPRHTRLRALVQSAFTNKRVQALEPRIREIGKAHLEPLLSGDTFDLMHFAGGFPTDVISELVGVPEADRAKVRDLGMAIMYREPDGGPVKDLPPSAMAAVGALVGYYTELTIDRAKVRQDDLLSGLLDAAEGEDRLTPEEVVSILILLVGAGIETTMLLLGNAWHAAAAHPDQKALALGGRIEDWVEETLRYDPPSQTIARTTVADVEVHGTVIPAESRILLMTGAANHDPAVFENPDAFVLGRDTAGSLAFGYGRHHCLGAILGRLEARIALEALTAHIADYEIDEANAVRIGSSNNRGFASLPTSFTAR</sequence>
<comment type="caution">
    <text evidence="8">The sequence shown here is derived from an EMBL/GenBank/DDBJ whole genome shotgun (WGS) entry which is preliminary data.</text>
</comment>
<keyword evidence="5 7" id="KW-0408">Iron</keyword>
<dbReference type="InterPro" id="IPR002397">
    <property type="entry name" value="Cyt_P450_B"/>
</dbReference>
<evidence type="ECO:0000256" key="1">
    <source>
        <dbReference type="ARBA" id="ARBA00010617"/>
    </source>
</evidence>
<dbReference type="OrthoDB" id="502624at2"/>
<dbReference type="GO" id="GO:0008395">
    <property type="term" value="F:steroid hydroxylase activity"/>
    <property type="evidence" value="ECO:0007669"/>
    <property type="project" value="TreeGrafter"/>
</dbReference>
<evidence type="ECO:0000313" key="8">
    <source>
        <dbReference type="EMBL" id="ROO84681.1"/>
    </source>
</evidence>
<proteinExistence type="inferred from homology"/>
<dbReference type="GO" id="GO:0036199">
    <property type="term" value="F:cholest-4-en-3-one 26-monooxygenase activity"/>
    <property type="evidence" value="ECO:0007669"/>
    <property type="project" value="TreeGrafter"/>
</dbReference>
<evidence type="ECO:0000256" key="3">
    <source>
        <dbReference type="ARBA" id="ARBA00022723"/>
    </source>
</evidence>
<keyword evidence="6 7" id="KW-0503">Monooxygenase</keyword>
<dbReference type="PRINTS" id="PR00359">
    <property type="entry name" value="BP450"/>
</dbReference>
<protein>
    <recommendedName>
        <fullName evidence="10">Cytochrome P450</fullName>
    </recommendedName>
</protein>
<dbReference type="InterPro" id="IPR036396">
    <property type="entry name" value="Cyt_P450_sf"/>
</dbReference>
<dbReference type="PROSITE" id="PS00086">
    <property type="entry name" value="CYTOCHROME_P450"/>
    <property type="match status" value="1"/>
</dbReference>
<dbReference type="CDD" id="cd11078">
    <property type="entry name" value="CYP130-like"/>
    <property type="match status" value="1"/>
</dbReference>
<evidence type="ECO:0000313" key="9">
    <source>
        <dbReference type="Proteomes" id="UP000272400"/>
    </source>
</evidence>
<accession>A0A3N1CTQ0</accession>
<name>A0A3N1CTQ0_9ACTN</name>
<dbReference type="InterPro" id="IPR017972">
    <property type="entry name" value="Cyt_P450_CS"/>
</dbReference>
<dbReference type="GO" id="GO:0005506">
    <property type="term" value="F:iron ion binding"/>
    <property type="evidence" value="ECO:0007669"/>
    <property type="project" value="InterPro"/>
</dbReference>